<reference evidence="4" key="1">
    <citation type="submission" date="2025-08" db="UniProtKB">
        <authorList>
            <consortium name="Ensembl"/>
        </authorList>
    </citation>
    <scope>IDENTIFICATION</scope>
</reference>
<evidence type="ECO:0000256" key="3">
    <source>
        <dbReference type="SAM" id="SignalP"/>
    </source>
</evidence>
<dbReference type="PANTHER" id="PTHR45710">
    <property type="entry name" value="C-TYPE LECTIN DOMAIN-CONTAINING PROTEIN 180"/>
    <property type="match status" value="1"/>
</dbReference>
<dbReference type="GO" id="GO:0005576">
    <property type="term" value="C:extracellular region"/>
    <property type="evidence" value="ECO:0007669"/>
    <property type="project" value="UniProtKB-SubCell"/>
</dbReference>
<dbReference type="SUPFAM" id="SSF56436">
    <property type="entry name" value="C-type lectin-like"/>
    <property type="match status" value="1"/>
</dbReference>
<dbReference type="InterPro" id="IPR016186">
    <property type="entry name" value="C-type_lectin-like/link_sf"/>
</dbReference>
<reference evidence="4" key="2">
    <citation type="submission" date="2025-09" db="UniProtKB">
        <authorList>
            <consortium name="Ensembl"/>
        </authorList>
    </citation>
    <scope>IDENTIFICATION</scope>
</reference>
<dbReference type="Proteomes" id="UP000472273">
    <property type="component" value="Unplaced"/>
</dbReference>
<keyword evidence="2" id="KW-0964">Secreted</keyword>
<dbReference type="Gene3D" id="3.10.100.10">
    <property type="entry name" value="Mannose-Binding Protein A, subunit A"/>
    <property type="match status" value="1"/>
</dbReference>
<keyword evidence="3" id="KW-0732">Signal</keyword>
<evidence type="ECO:0000313" key="5">
    <source>
        <dbReference type="Proteomes" id="UP000472273"/>
    </source>
</evidence>
<evidence type="ECO:0000256" key="1">
    <source>
        <dbReference type="ARBA" id="ARBA00004613"/>
    </source>
</evidence>
<name>A0A670ZSD0_PSETE</name>
<dbReference type="PANTHER" id="PTHR45710:SF31">
    <property type="entry name" value="EARLY ACTIVATION ANTIGEN CD69"/>
    <property type="match status" value="1"/>
</dbReference>
<accession>A0A670ZSD0</accession>
<organism evidence="4 5">
    <name type="scientific">Pseudonaja textilis</name>
    <name type="common">Eastern brown snake</name>
    <dbReference type="NCBI Taxonomy" id="8673"/>
    <lineage>
        <taxon>Eukaryota</taxon>
        <taxon>Metazoa</taxon>
        <taxon>Chordata</taxon>
        <taxon>Craniata</taxon>
        <taxon>Vertebrata</taxon>
        <taxon>Euteleostomi</taxon>
        <taxon>Lepidosauria</taxon>
        <taxon>Squamata</taxon>
        <taxon>Bifurcata</taxon>
        <taxon>Unidentata</taxon>
        <taxon>Episquamata</taxon>
        <taxon>Toxicofera</taxon>
        <taxon>Serpentes</taxon>
        <taxon>Colubroidea</taxon>
        <taxon>Elapidae</taxon>
        <taxon>Hydrophiinae</taxon>
        <taxon>Pseudonaja</taxon>
    </lineage>
</organism>
<feature type="chain" id="PRO_5025373820" description="C-type lectin domain-containing protein" evidence="3">
    <location>
        <begin position="24"/>
        <end position="141"/>
    </location>
</feature>
<evidence type="ECO:0000313" key="4">
    <source>
        <dbReference type="Ensembl" id="ENSPTXP00000025801.1"/>
    </source>
</evidence>
<sequence>TSLIIYPGAQLLLLSLVLNCSICKIQWMQLSKKCYFFRDREMNWYSSQAFCQEENADLMVVTSKKEMVLGWGRWGRPKRARGGAGGWVIGGQLWPLYDLWTSTPKIPELAWLAQEFWELKSIIHKMAILAHPCSKSSVSQT</sequence>
<dbReference type="InterPro" id="IPR050828">
    <property type="entry name" value="C-type_lectin/matrix_domain"/>
</dbReference>
<keyword evidence="5" id="KW-1185">Reference proteome</keyword>
<proteinExistence type="predicted"/>
<comment type="subcellular location">
    <subcellularLocation>
        <location evidence="1">Secreted</location>
    </subcellularLocation>
</comment>
<dbReference type="AlphaFoldDB" id="A0A670ZSD0"/>
<dbReference type="Ensembl" id="ENSPTXT00000026600.1">
    <property type="protein sequence ID" value="ENSPTXP00000025801.1"/>
    <property type="gene ID" value="ENSPTXG00000017946.1"/>
</dbReference>
<protein>
    <recommendedName>
        <fullName evidence="6">C-type lectin domain-containing protein</fullName>
    </recommendedName>
</protein>
<dbReference type="InterPro" id="IPR016187">
    <property type="entry name" value="CTDL_fold"/>
</dbReference>
<evidence type="ECO:0008006" key="6">
    <source>
        <dbReference type="Google" id="ProtNLM"/>
    </source>
</evidence>
<feature type="signal peptide" evidence="3">
    <location>
        <begin position="1"/>
        <end position="23"/>
    </location>
</feature>
<evidence type="ECO:0000256" key="2">
    <source>
        <dbReference type="ARBA" id="ARBA00022525"/>
    </source>
</evidence>